<dbReference type="Proteomes" id="UP001221757">
    <property type="component" value="Unassembled WGS sequence"/>
</dbReference>
<gene>
    <name evidence="2" type="ORF">B0H17DRAFT_933550</name>
</gene>
<feature type="domain" description="CHAT" evidence="1">
    <location>
        <begin position="3"/>
        <end position="144"/>
    </location>
</feature>
<feature type="non-terminal residue" evidence="2">
    <location>
        <position position="1"/>
    </location>
</feature>
<dbReference type="InterPro" id="IPR024983">
    <property type="entry name" value="CHAT_dom"/>
</dbReference>
<evidence type="ECO:0000313" key="3">
    <source>
        <dbReference type="Proteomes" id="UP001221757"/>
    </source>
</evidence>
<keyword evidence="3" id="KW-1185">Reference proteome</keyword>
<comment type="caution">
    <text evidence="2">The sequence shown here is derived from an EMBL/GenBank/DDBJ whole genome shotgun (WGS) entry which is preliminary data.</text>
</comment>
<evidence type="ECO:0000259" key="1">
    <source>
        <dbReference type="Pfam" id="PF12770"/>
    </source>
</evidence>
<sequence>QLQNCSWVHLACHGTQNPHKPTESHLMLYGGTLNLETILHLPLSNAQVVFLASCQTAMGDAQLVNESFHLGGGFIAAGFRGAIGTLWSMNDQDGPLVAEILYSHLFRNDRQPHASDAAEALQVAVNELKKKAPYERWIPFIHMGV</sequence>
<dbReference type="AlphaFoldDB" id="A0AAD7GG04"/>
<proteinExistence type="predicted"/>
<dbReference type="EMBL" id="JARKIE010000049">
    <property type="protein sequence ID" value="KAJ7692918.1"/>
    <property type="molecule type" value="Genomic_DNA"/>
</dbReference>
<dbReference type="Pfam" id="PF12770">
    <property type="entry name" value="CHAT"/>
    <property type="match status" value="1"/>
</dbReference>
<name>A0AAD7GG04_MYCRO</name>
<organism evidence="2 3">
    <name type="scientific">Mycena rosella</name>
    <name type="common">Pink bonnet</name>
    <name type="synonym">Agaricus rosellus</name>
    <dbReference type="NCBI Taxonomy" id="1033263"/>
    <lineage>
        <taxon>Eukaryota</taxon>
        <taxon>Fungi</taxon>
        <taxon>Dikarya</taxon>
        <taxon>Basidiomycota</taxon>
        <taxon>Agaricomycotina</taxon>
        <taxon>Agaricomycetes</taxon>
        <taxon>Agaricomycetidae</taxon>
        <taxon>Agaricales</taxon>
        <taxon>Marasmiineae</taxon>
        <taxon>Mycenaceae</taxon>
        <taxon>Mycena</taxon>
    </lineage>
</organism>
<accession>A0AAD7GG04</accession>
<evidence type="ECO:0000313" key="2">
    <source>
        <dbReference type="EMBL" id="KAJ7692918.1"/>
    </source>
</evidence>
<protein>
    <submittedName>
        <fullName evidence="2">CHAT domain-containing protein</fullName>
    </submittedName>
</protein>
<reference evidence="2" key="1">
    <citation type="submission" date="2023-03" db="EMBL/GenBank/DDBJ databases">
        <title>Massive genome expansion in bonnet fungi (Mycena s.s.) driven by repeated elements and novel gene families across ecological guilds.</title>
        <authorList>
            <consortium name="Lawrence Berkeley National Laboratory"/>
            <person name="Harder C.B."/>
            <person name="Miyauchi S."/>
            <person name="Viragh M."/>
            <person name="Kuo A."/>
            <person name="Thoen E."/>
            <person name="Andreopoulos B."/>
            <person name="Lu D."/>
            <person name="Skrede I."/>
            <person name="Drula E."/>
            <person name="Henrissat B."/>
            <person name="Morin E."/>
            <person name="Kohler A."/>
            <person name="Barry K."/>
            <person name="LaButti K."/>
            <person name="Morin E."/>
            <person name="Salamov A."/>
            <person name="Lipzen A."/>
            <person name="Mereny Z."/>
            <person name="Hegedus B."/>
            <person name="Baldrian P."/>
            <person name="Stursova M."/>
            <person name="Weitz H."/>
            <person name="Taylor A."/>
            <person name="Grigoriev I.V."/>
            <person name="Nagy L.G."/>
            <person name="Martin F."/>
            <person name="Kauserud H."/>
        </authorList>
    </citation>
    <scope>NUCLEOTIDE SEQUENCE</scope>
    <source>
        <strain evidence="2">CBHHK067</strain>
    </source>
</reference>